<keyword evidence="2" id="KW-1185">Reference proteome</keyword>
<gene>
    <name evidence="1" type="ORF">H7F51_14235</name>
</gene>
<protein>
    <submittedName>
        <fullName evidence="1">Uncharacterized protein</fullName>
    </submittedName>
</protein>
<comment type="caution">
    <text evidence="1">The sequence shown here is derived from an EMBL/GenBank/DDBJ whole genome shotgun (WGS) entry which is preliminary data.</text>
</comment>
<dbReference type="RefSeq" id="WP_185664978.1">
    <property type="nucleotide sequence ID" value="NZ_JACLAW010000011.1"/>
</dbReference>
<evidence type="ECO:0000313" key="1">
    <source>
        <dbReference type="EMBL" id="MBC2666677.1"/>
    </source>
</evidence>
<dbReference type="Proteomes" id="UP000566813">
    <property type="component" value="Unassembled WGS sequence"/>
</dbReference>
<organism evidence="1 2">
    <name type="scientific">Novosphingobium flavum</name>
    <dbReference type="NCBI Taxonomy" id="1778672"/>
    <lineage>
        <taxon>Bacteria</taxon>
        <taxon>Pseudomonadati</taxon>
        <taxon>Pseudomonadota</taxon>
        <taxon>Alphaproteobacteria</taxon>
        <taxon>Sphingomonadales</taxon>
        <taxon>Sphingomonadaceae</taxon>
        <taxon>Novosphingobium</taxon>
    </lineage>
</organism>
<name>A0A7X1FUJ4_9SPHN</name>
<proteinExistence type="predicted"/>
<dbReference type="EMBL" id="JACLAW010000011">
    <property type="protein sequence ID" value="MBC2666677.1"/>
    <property type="molecule type" value="Genomic_DNA"/>
</dbReference>
<accession>A0A7X1FUJ4</accession>
<reference evidence="1 2" key="1">
    <citation type="submission" date="2020-08" db="EMBL/GenBank/DDBJ databases">
        <title>The genome sequence of type strain Novosphingobium flavum NBRC 111647.</title>
        <authorList>
            <person name="Liu Y."/>
        </authorList>
    </citation>
    <scope>NUCLEOTIDE SEQUENCE [LARGE SCALE GENOMIC DNA]</scope>
    <source>
        <strain evidence="1 2">NBRC 111647</strain>
    </source>
</reference>
<dbReference type="AlphaFoldDB" id="A0A7X1FUJ4"/>
<evidence type="ECO:0000313" key="2">
    <source>
        <dbReference type="Proteomes" id="UP000566813"/>
    </source>
</evidence>
<sequence>MSKGLPMIYKPNLSRLARLAAGSRLSLPGQDPVREEEIRVELTEGLCQSNCT</sequence>